<accession>A0A0F7TUW3</accession>
<proteinExistence type="predicted"/>
<evidence type="ECO:0000256" key="2">
    <source>
        <dbReference type="ARBA" id="ARBA00023043"/>
    </source>
</evidence>
<evidence type="ECO:0000256" key="3">
    <source>
        <dbReference type="PROSITE-ProRule" id="PRU00023"/>
    </source>
</evidence>
<feature type="repeat" description="ANK" evidence="3">
    <location>
        <begin position="393"/>
        <end position="422"/>
    </location>
</feature>
<keyword evidence="6" id="KW-1185">Reference proteome</keyword>
<dbReference type="SUPFAM" id="SSF81383">
    <property type="entry name" value="F-box domain"/>
    <property type="match status" value="1"/>
</dbReference>
<dbReference type="InterPro" id="IPR036770">
    <property type="entry name" value="Ankyrin_rpt-contain_sf"/>
</dbReference>
<dbReference type="InterPro" id="IPR036047">
    <property type="entry name" value="F-box-like_dom_sf"/>
</dbReference>
<evidence type="ECO:0000313" key="5">
    <source>
        <dbReference type="EMBL" id="CEJ60493.1"/>
    </source>
</evidence>
<organism evidence="5 6">
    <name type="scientific">Penicillium brasilianum</name>
    <dbReference type="NCBI Taxonomy" id="104259"/>
    <lineage>
        <taxon>Eukaryota</taxon>
        <taxon>Fungi</taxon>
        <taxon>Dikarya</taxon>
        <taxon>Ascomycota</taxon>
        <taxon>Pezizomycotina</taxon>
        <taxon>Eurotiomycetes</taxon>
        <taxon>Eurotiomycetidae</taxon>
        <taxon>Eurotiales</taxon>
        <taxon>Aspergillaceae</taxon>
        <taxon>Penicillium</taxon>
    </lineage>
</organism>
<dbReference type="InterPro" id="IPR002110">
    <property type="entry name" value="Ankyrin_rpt"/>
</dbReference>
<dbReference type="PANTHER" id="PTHR24198:SF165">
    <property type="entry name" value="ANKYRIN REPEAT-CONTAINING PROTEIN-RELATED"/>
    <property type="match status" value="1"/>
</dbReference>
<dbReference type="EMBL" id="CDHK01000008">
    <property type="protein sequence ID" value="CEJ60493.1"/>
    <property type="molecule type" value="Genomic_DNA"/>
</dbReference>
<dbReference type="Gene3D" id="1.20.1280.50">
    <property type="match status" value="1"/>
</dbReference>
<dbReference type="Pfam" id="PF12937">
    <property type="entry name" value="F-box-like"/>
    <property type="match status" value="1"/>
</dbReference>
<feature type="domain" description="F-box" evidence="4">
    <location>
        <begin position="24"/>
        <end position="69"/>
    </location>
</feature>
<dbReference type="PROSITE" id="PS50088">
    <property type="entry name" value="ANK_REPEAT"/>
    <property type="match status" value="3"/>
</dbReference>
<reference evidence="6" key="1">
    <citation type="journal article" date="2015" name="Genome Announc.">
        <title>Draft genome sequence of the fungus Penicillium brasilianum MG11.</title>
        <authorList>
            <person name="Horn F."/>
            <person name="Linde J."/>
            <person name="Mattern D.J."/>
            <person name="Walther G."/>
            <person name="Guthke R."/>
            <person name="Brakhage A.A."/>
            <person name="Valiante V."/>
        </authorList>
    </citation>
    <scope>NUCLEOTIDE SEQUENCE [LARGE SCALE GENOMIC DNA]</scope>
    <source>
        <strain evidence="6">MG11</strain>
    </source>
</reference>
<dbReference type="PROSITE" id="PS50297">
    <property type="entry name" value="ANK_REP_REGION"/>
    <property type="match status" value="3"/>
</dbReference>
<dbReference type="Pfam" id="PF12796">
    <property type="entry name" value="Ank_2"/>
    <property type="match status" value="2"/>
</dbReference>
<dbReference type="SMART" id="SM00248">
    <property type="entry name" value="ANK"/>
    <property type="match status" value="8"/>
</dbReference>
<gene>
    <name evidence="5" type="ORF">PMG11_09065</name>
</gene>
<feature type="repeat" description="ANK" evidence="3">
    <location>
        <begin position="320"/>
        <end position="356"/>
    </location>
</feature>
<keyword evidence="2 3" id="KW-0040">ANK repeat</keyword>
<evidence type="ECO:0000256" key="1">
    <source>
        <dbReference type="ARBA" id="ARBA00022737"/>
    </source>
</evidence>
<dbReference type="AlphaFoldDB" id="A0A0F7TUW3"/>
<evidence type="ECO:0000313" key="6">
    <source>
        <dbReference type="Proteomes" id="UP000042958"/>
    </source>
</evidence>
<dbReference type="STRING" id="104259.A0A0F7TUW3"/>
<sequence length="422" mass="46910">MHHITRFLQPLWQSHQAAEQPPTQASFGTLPCELALEIAEYLDVNSLSSLSRTCKGLYSLLDSELTKRVPQYALAPRSNYATSFVYDDDQQHGVDFPAFRVRWGSTFGRSSAYSRMFIPPVFTPTDLEPFGQAIYRGNFAAVQNLLGRGANPDSYLVSGARMLSVAVERGNMEIVKLLLKFGARPCLKDPGLRTSPLDRAARRGEVDVLHAMLSTGCEVGSFFTLHEIVLYRKDVVEFLVPLMDKSRFNLVNVGGQTALQVAMRDGYVDTAIHLIRIPEIDLDYQDPQGWTALHFALQRHVLIEALLEAGAAINITAPRNGQNALHIALQTVDVPKLPSILWELLRHGADVNANSFYGTPMHCAVRTRASSAVVEILLHGSPTPPGLTIRDRHGQTPVELAFQMGYHEIAHLLLEYQEDLSR</sequence>
<feature type="repeat" description="ANK" evidence="3">
    <location>
        <begin position="158"/>
        <end position="190"/>
    </location>
</feature>
<evidence type="ECO:0000259" key="4">
    <source>
        <dbReference type="PROSITE" id="PS50181"/>
    </source>
</evidence>
<dbReference type="OrthoDB" id="539213at2759"/>
<dbReference type="SUPFAM" id="SSF48403">
    <property type="entry name" value="Ankyrin repeat"/>
    <property type="match status" value="1"/>
</dbReference>
<keyword evidence="1" id="KW-0677">Repeat</keyword>
<dbReference type="PANTHER" id="PTHR24198">
    <property type="entry name" value="ANKYRIN REPEAT AND PROTEIN KINASE DOMAIN-CONTAINING PROTEIN"/>
    <property type="match status" value="1"/>
</dbReference>
<name>A0A0F7TUW3_PENBI</name>
<dbReference type="InterPro" id="IPR001810">
    <property type="entry name" value="F-box_dom"/>
</dbReference>
<dbReference type="PROSITE" id="PS50181">
    <property type="entry name" value="FBOX"/>
    <property type="match status" value="1"/>
</dbReference>
<protein>
    <recommendedName>
        <fullName evidence="4">F-box domain-containing protein</fullName>
    </recommendedName>
</protein>
<dbReference type="Proteomes" id="UP000042958">
    <property type="component" value="Unassembled WGS sequence"/>
</dbReference>
<dbReference type="Gene3D" id="1.25.40.20">
    <property type="entry name" value="Ankyrin repeat-containing domain"/>
    <property type="match status" value="2"/>
</dbReference>